<evidence type="ECO:0000256" key="8">
    <source>
        <dbReference type="ARBA" id="ARBA00023136"/>
    </source>
</evidence>
<feature type="transmembrane region" description="Helical" evidence="11">
    <location>
        <begin position="51"/>
        <end position="72"/>
    </location>
</feature>
<keyword evidence="8 11" id="KW-0472">Membrane</keyword>
<comment type="function">
    <text evidence="9">Part of the binding-protein-dependent transport system for D-xylose. Probably responsible for the translocation of the substrate across the membrane.</text>
</comment>
<dbReference type="EMBL" id="CP000481">
    <property type="protein sequence ID" value="ABK52902.1"/>
    <property type="molecule type" value="Genomic_DNA"/>
</dbReference>
<dbReference type="STRING" id="351607.Acel_1130"/>
<evidence type="ECO:0000256" key="3">
    <source>
        <dbReference type="ARBA" id="ARBA00022475"/>
    </source>
</evidence>
<keyword evidence="2" id="KW-0813">Transport</keyword>
<accession>A0LTZ2</accession>
<dbReference type="PANTHER" id="PTHR32196:SF32">
    <property type="entry name" value="XYLOSE TRANSPORT SYSTEM PERMEASE PROTEIN XYLH"/>
    <property type="match status" value="1"/>
</dbReference>
<feature type="transmembrane region" description="Helical" evidence="11">
    <location>
        <begin position="371"/>
        <end position="392"/>
    </location>
</feature>
<dbReference type="Proteomes" id="UP000008221">
    <property type="component" value="Chromosome"/>
</dbReference>
<dbReference type="KEGG" id="ace:Acel_1130"/>
<keyword evidence="6 11" id="KW-0812">Transmembrane</keyword>
<evidence type="ECO:0000256" key="6">
    <source>
        <dbReference type="ARBA" id="ARBA00022692"/>
    </source>
</evidence>
<feature type="transmembrane region" description="Helical" evidence="11">
    <location>
        <begin position="321"/>
        <end position="340"/>
    </location>
</feature>
<feature type="transmembrane region" description="Helical" evidence="11">
    <location>
        <begin position="128"/>
        <end position="149"/>
    </location>
</feature>
<keyword evidence="7 11" id="KW-1133">Transmembrane helix</keyword>
<name>A0LTZ2_ACIC1</name>
<evidence type="ECO:0000256" key="11">
    <source>
        <dbReference type="SAM" id="Phobius"/>
    </source>
</evidence>
<feature type="transmembrane region" description="Helical" evidence="11">
    <location>
        <begin position="156"/>
        <end position="175"/>
    </location>
</feature>
<evidence type="ECO:0000256" key="7">
    <source>
        <dbReference type="ARBA" id="ARBA00022989"/>
    </source>
</evidence>
<dbReference type="AlphaFoldDB" id="A0LTZ2"/>
<feature type="transmembrane region" description="Helical" evidence="11">
    <location>
        <begin position="452"/>
        <end position="472"/>
    </location>
</feature>
<dbReference type="HOGENOM" id="CLU_028880_2_1_11"/>
<dbReference type="InParanoid" id="A0LTZ2"/>
<dbReference type="RefSeq" id="WP_011719965.1">
    <property type="nucleotide sequence ID" value="NC_008578.1"/>
</dbReference>
<feature type="transmembrane region" description="Helical" evidence="11">
    <location>
        <begin position="181"/>
        <end position="201"/>
    </location>
</feature>
<keyword evidence="3" id="KW-1003">Cell membrane</keyword>
<sequence>MTELKPQATGKTTAGIRQAVGEFAGDIGALNLKEAFFGYVAKVRRGDPGALPALLGVIVLLVVFSTTSPRFFTVGNLANLPSQAGGYILLAMGLVFVLLLGEIDLSAGTASGVCAAAMALGLNHNGNLYNVLKGGTFGVYLAAMVFALGIAVWQRLWPAAIAVGAGTIILAGGFASNQPTALLLAVCTGTAIGVVTGFLVAKVGIPSFVVTLALFLAWQGVVLKFIGNGGSLPTRQFTAVNALANKNIPPAWSWLMFVVFVGGYGLVTTLRSIRRRRAALSADPLSLVFLRVLALIVGGGLAVYFLNQQRSPNPKLTSVKGTPWVVLVILLLLVALTLLLTKTAYGRHLYAVGGNAEAARRAGIDVARMRLSAFAICSTLAGCAGVAFASKIGGVPADAGSGNTLLYAVGAAVIGGTSLFGGRGRVRDAVLGGLVIALIPNGLGLHPQLGAAYEFVITGLFLLLAAAVDALARRRQAV</sequence>
<organism evidence="12 13">
    <name type="scientific">Acidothermus cellulolyticus (strain ATCC 43068 / DSM 8971 / 11B)</name>
    <dbReference type="NCBI Taxonomy" id="351607"/>
    <lineage>
        <taxon>Bacteria</taxon>
        <taxon>Bacillati</taxon>
        <taxon>Actinomycetota</taxon>
        <taxon>Actinomycetes</taxon>
        <taxon>Acidothermales</taxon>
        <taxon>Acidothermaceae</taxon>
        <taxon>Acidothermus</taxon>
    </lineage>
</organism>
<keyword evidence="13" id="KW-1185">Reference proteome</keyword>
<comment type="subcellular location">
    <subcellularLocation>
        <location evidence="1">Cell membrane</location>
        <topology evidence="1">Multi-pass membrane protein</topology>
    </subcellularLocation>
</comment>
<evidence type="ECO:0000256" key="10">
    <source>
        <dbReference type="ARBA" id="ARBA00035686"/>
    </source>
</evidence>
<feature type="transmembrane region" description="Helical" evidence="11">
    <location>
        <begin position="285"/>
        <end position="306"/>
    </location>
</feature>
<gene>
    <name evidence="12" type="ordered locus">Acel_1130</name>
</gene>
<evidence type="ECO:0000256" key="4">
    <source>
        <dbReference type="ARBA" id="ARBA00022519"/>
    </source>
</evidence>
<proteinExistence type="predicted"/>
<dbReference type="PANTHER" id="PTHR32196">
    <property type="entry name" value="ABC TRANSPORTER PERMEASE PROTEIN YPHD-RELATED-RELATED"/>
    <property type="match status" value="1"/>
</dbReference>
<evidence type="ECO:0000256" key="2">
    <source>
        <dbReference type="ARBA" id="ARBA00022448"/>
    </source>
</evidence>
<dbReference type="GO" id="GO:0005886">
    <property type="term" value="C:plasma membrane"/>
    <property type="evidence" value="ECO:0007669"/>
    <property type="project" value="UniProtKB-SubCell"/>
</dbReference>
<evidence type="ECO:0000313" key="13">
    <source>
        <dbReference type="Proteomes" id="UP000008221"/>
    </source>
</evidence>
<keyword evidence="5" id="KW-0762">Sugar transport</keyword>
<evidence type="ECO:0000256" key="5">
    <source>
        <dbReference type="ARBA" id="ARBA00022597"/>
    </source>
</evidence>
<feature type="transmembrane region" description="Helical" evidence="11">
    <location>
        <begin position="84"/>
        <end position="100"/>
    </location>
</feature>
<protein>
    <recommendedName>
        <fullName evidence="10">Xylose transport system permease protein XylH</fullName>
    </recommendedName>
</protein>
<keyword evidence="4" id="KW-0997">Cell inner membrane</keyword>
<dbReference type="Pfam" id="PF02653">
    <property type="entry name" value="BPD_transp_2"/>
    <property type="match status" value="1"/>
</dbReference>
<dbReference type="eggNOG" id="COG4214">
    <property type="taxonomic scope" value="Bacteria"/>
</dbReference>
<reference evidence="12 13" key="1">
    <citation type="journal article" date="2009" name="Genome Res.">
        <title>Complete genome of the cellulolytic thermophile Acidothermus cellulolyticus 11B provides insights into its ecophysiological and evolutionary adaptations.</title>
        <authorList>
            <person name="Barabote R.D."/>
            <person name="Xie G."/>
            <person name="Leu D.H."/>
            <person name="Normand P."/>
            <person name="Necsulea A."/>
            <person name="Daubin V."/>
            <person name="Medigue C."/>
            <person name="Adney W.S."/>
            <person name="Xu X.C."/>
            <person name="Lapidus A."/>
            <person name="Parales R.E."/>
            <person name="Detter C."/>
            <person name="Pujic P."/>
            <person name="Bruce D."/>
            <person name="Lavire C."/>
            <person name="Challacombe J.F."/>
            <person name="Brettin T.S."/>
            <person name="Berry A.M."/>
        </authorList>
    </citation>
    <scope>NUCLEOTIDE SEQUENCE [LARGE SCALE GENOMIC DNA]</scope>
    <source>
        <strain evidence="13">ATCC 43068 / DSM 8971 / 11B</strain>
    </source>
</reference>
<feature type="transmembrane region" description="Helical" evidence="11">
    <location>
        <begin position="429"/>
        <end position="446"/>
    </location>
</feature>
<feature type="transmembrane region" description="Helical" evidence="11">
    <location>
        <begin position="404"/>
        <end position="422"/>
    </location>
</feature>
<evidence type="ECO:0000313" key="12">
    <source>
        <dbReference type="EMBL" id="ABK52902.1"/>
    </source>
</evidence>
<evidence type="ECO:0000256" key="1">
    <source>
        <dbReference type="ARBA" id="ARBA00004651"/>
    </source>
</evidence>
<dbReference type="GO" id="GO:0022857">
    <property type="term" value="F:transmembrane transporter activity"/>
    <property type="evidence" value="ECO:0007669"/>
    <property type="project" value="InterPro"/>
</dbReference>
<feature type="transmembrane region" description="Helical" evidence="11">
    <location>
        <begin position="208"/>
        <end position="227"/>
    </location>
</feature>
<dbReference type="CDD" id="cd06579">
    <property type="entry name" value="TM_PBP1_transp_AraH_like"/>
    <property type="match status" value="1"/>
</dbReference>
<dbReference type="InterPro" id="IPR001851">
    <property type="entry name" value="ABC_transp_permease"/>
</dbReference>
<feature type="transmembrane region" description="Helical" evidence="11">
    <location>
        <begin position="251"/>
        <end position="273"/>
    </location>
</feature>
<evidence type="ECO:0000256" key="9">
    <source>
        <dbReference type="ARBA" id="ARBA00035611"/>
    </source>
</evidence>